<accession>A0A151WPL0</accession>
<sequence>MCILYKSIIFLSKSQRRKFYICSPKFVSDRNRYVPVEGINLEVIYELGTSIRNNFPVCIVAALLPRTLLIPLYPGASSHDVAKRPRSQGGDV</sequence>
<gene>
    <name evidence="1" type="ORF">ALC60_11178</name>
</gene>
<dbReference type="EMBL" id="KQ982868">
    <property type="protein sequence ID" value="KYQ49733.1"/>
    <property type="molecule type" value="Genomic_DNA"/>
</dbReference>
<name>A0A151WPL0_9HYME</name>
<protein>
    <submittedName>
        <fullName evidence="1">Uncharacterized protein</fullName>
    </submittedName>
</protein>
<organism evidence="1 2">
    <name type="scientific">Mycetomoellerius zeteki</name>
    <dbReference type="NCBI Taxonomy" id="64791"/>
    <lineage>
        <taxon>Eukaryota</taxon>
        <taxon>Metazoa</taxon>
        <taxon>Ecdysozoa</taxon>
        <taxon>Arthropoda</taxon>
        <taxon>Hexapoda</taxon>
        <taxon>Insecta</taxon>
        <taxon>Pterygota</taxon>
        <taxon>Neoptera</taxon>
        <taxon>Endopterygota</taxon>
        <taxon>Hymenoptera</taxon>
        <taxon>Apocrita</taxon>
        <taxon>Aculeata</taxon>
        <taxon>Formicoidea</taxon>
        <taxon>Formicidae</taxon>
        <taxon>Myrmicinae</taxon>
        <taxon>Mycetomoellerius</taxon>
    </lineage>
</organism>
<dbReference type="Proteomes" id="UP000075809">
    <property type="component" value="Unassembled WGS sequence"/>
</dbReference>
<proteinExistence type="predicted"/>
<evidence type="ECO:0000313" key="2">
    <source>
        <dbReference type="Proteomes" id="UP000075809"/>
    </source>
</evidence>
<dbReference type="AlphaFoldDB" id="A0A151WPL0"/>
<reference evidence="1 2" key="1">
    <citation type="submission" date="2015-09" db="EMBL/GenBank/DDBJ databases">
        <title>Trachymyrmex zeteki WGS genome.</title>
        <authorList>
            <person name="Nygaard S."/>
            <person name="Hu H."/>
            <person name="Boomsma J."/>
            <person name="Zhang G."/>
        </authorList>
    </citation>
    <scope>NUCLEOTIDE SEQUENCE [LARGE SCALE GENOMIC DNA]</scope>
    <source>
        <strain evidence="1">Tzet28-1</strain>
        <tissue evidence="1">Whole body</tissue>
    </source>
</reference>
<keyword evidence="2" id="KW-1185">Reference proteome</keyword>
<evidence type="ECO:0000313" key="1">
    <source>
        <dbReference type="EMBL" id="KYQ49733.1"/>
    </source>
</evidence>